<keyword evidence="4" id="KW-1185">Reference proteome</keyword>
<keyword evidence="2" id="KW-0472">Membrane</keyword>
<organism evidence="3 4">
    <name type="scientific">Reticulomyxa filosa</name>
    <dbReference type="NCBI Taxonomy" id="46433"/>
    <lineage>
        <taxon>Eukaryota</taxon>
        <taxon>Sar</taxon>
        <taxon>Rhizaria</taxon>
        <taxon>Retaria</taxon>
        <taxon>Foraminifera</taxon>
        <taxon>Monothalamids</taxon>
        <taxon>Reticulomyxidae</taxon>
        <taxon>Reticulomyxa</taxon>
    </lineage>
</organism>
<evidence type="ECO:0000313" key="4">
    <source>
        <dbReference type="Proteomes" id="UP000023152"/>
    </source>
</evidence>
<feature type="repeat" description="HEAT" evidence="1">
    <location>
        <begin position="48"/>
        <end position="86"/>
    </location>
</feature>
<keyword evidence="2" id="KW-0812">Transmembrane</keyword>
<evidence type="ECO:0000256" key="1">
    <source>
        <dbReference type="PROSITE-ProRule" id="PRU00103"/>
    </source>
</evidence>
<dbReference type="Proteomes" id="UP000023152">
    <property type="component" value="Unassembled WGS sequence"/>
</dbReference>
<reference evidence="3 4" key="1">
    <citation type="journal article" date="2013" name="Curr. Biol.">
        <title>The Genome of the Foraminiferan Reticulomyxa filosa.</title>
        <authorList>
            <person name="Glockner G."/>
            <person name="Hulsmann N."/>
            <person name="Schleicher M."/>
            <person name="Noegel A.A."/>
            <person name="Eichinger L."/>
            <person name="Gallinger C."/>
            <person name="Pawlowski J."/>
            <person name="Sierra R."/>
            <person name="Euteneuer U."/>
            <person name="Pillet L."/>
            <person name="Moustafa A."/>
            <person name="Platzer M."/>
            <person name="Groth M."/>
            <person name="Szafranski K."/>
            <person name="Schliwa M."/>
        </authorList>
    </citation>
    <scope>NUCLEOTIDE SEQUENCE [LARGE SCALE GENOMIC DNA]</scope>
</reference>
<dbReference type="EMBL" id="ASPP01020672">
    <property type="protein sequence ID" value="ETO13334.1"/>
    <property type="molecule type" value="Genomic_DNA"/>
</dbReference>
<dbReference type="InterPro" id="IPR011989">
    <property type="entry name" value="ARM-like"/>
</dbReference>
<dbReference type="OrthoDB" id="7862313at2759"/>
<dbReference type="SUPFAM" id="SSF48371">
    <property type="entry name" value="ARM repeat"/>
    <property type="match status" value="1"/>
</dbReference>
<dbReference type="PROSITE" id="PS50077">
    <property type="entry name" value="HEAT_REPEAT"/>
    <property type="match status" value="1"/>
</dbReference>
<accession>X6MHI1</accession>
<protein>
    <submittedName>
        <fullName evidence="3">Importin beta-4 subunit</fullName>
    </submittedName>
</protein>
<sequence>MYIRNNNNNNNNVIKHKKLQVQAVATLTSVATASGQSFVKHLSNVLKLLSQLLQLTDENLLDLRAAATQCLGAVAAAVGREQYGPHLEKYHQLVMSGVQLNSPSLRESTFIYFSELAGLMKSDLLELDSFEDMFALCLTTITDDDGLMVKFPDDGFGETAPRGFLAAQDKIDKEIAEEDAQEEMKLKELDDDELRQLIAEAGDDEEFEDDDYDDDEQEDNELISQTVGIHLGHFLLFVVVLFHVLLIIITNILI</sequence>
<dbReference type="Gene3D" id="1.25.10.10">
    <property type="entry name" value="Leucine-rich Repeat Variant"/>
    <property type="match status" value="1"/>
</dbReference>
<name>X6MHI1_RETFI</name>
<feature type="transmembrane region" description="Helical" evidence="2">
    <location>
        <begin position="231"/>
        <end position="253"/>
    </location>
</feature>
<evidence type="ECO:0000256" key="2">
    <source>
        <dbReference type="SAM" id="Phobius"/>
    </source>
</evidence>
<dbReference type="InterPro" id="IPR016024">
    <property type="entry name" value="ARM-type_fold"/>
</dbReference>
<proteinExistence type="predicted"/>
<dbReference type="AlphaFoldDB" id="X6MHI1"/>
<keyword evidence="2" id="KW-1133">Transmembrane helix</keyword>
<comment type="caution">
    <text evidence="3">The sequence shown here is derived from an EMBL/GenBank/DDBJ whole genome shotgun (WGS) entry which is preliminary data.</text>
</comment>
<evidence type="ECO:0000313" key="3">
    <source>
        <dbReference type="EMBL" id="ETO13334.1"/>
    </source>
</evidence>
<gene>
    <name evidence="3" type="ORF">RFI_24040</name>
</gene>
<dbReference type="InterPro" id="IPR021133">
    <property type="entry name" value="HEAT_type_2"/>
</dbReference>